<reference evidence="15" key="1">
    <citation type="submission" date="2023-03" db="EMBL/GenBank/DDBJ databases">
        <title>Mating type loci evolution in Malassezia.</title>
        <authorList>
            <person name="Coelho M.A."/>
        </authorList>
    </citation>
    <scope>NUCLEOTIDE SEQUENCE</scope>
    <source>
        <strain evidence="15">CBS 14135</strain>
    </source>
</reference>
<feature type="domain" description="ABC transporter" evidence="11">
    <location>
        <begin position="1960"/>
        <end position="2197"/>
    </location>
</feature>
<evidence type="ECO:0000256" key="4">
    <source>
        <dbReference type="ARBA" id="ARBA00022741"/>
    </source>
</evidence>
<keyword evidence="3 10" id="KW-0812">Transmembrane</keyword>
<feature type="region of interest" description="Disordered" evidence="9">
    <location>
        <begin position="1"/>
        <end position="109"/>
    </location>
</feature>
<feature type="transmembrane region" description="Helical" evidence="10">
    <location>
        <begin position="982"/>
        <end position="1000"/>
    </location>
</feature>
<dbReference type="SUPFAM" id="SSF90123">
    <property type="entry name" value="ABC transporter transmembrane region"/>
    <property type="match status" value="2"/>
</dbReference>
<dbReference type="InterPro" id="IPR036640">
    <property type="entry name" value="ABC1_TM_sf"/>
</dbReference>
<keyword evidence="5" id="KW-0378">Hydrolase</keyword>
<feature type="transmembrane region" description="Helical" evidence="10">
    <location>
        <begin position="1748"/>
        <end position="1772"/>
    </location>
</feature>
<dbReference type="PROSITE" id="PS50929">
    <property type="entry name" value="ABC_TM1F"/>
    <property type="match status" value="2"/>
</dbReference>
<evidence type="ECO:0000256" key="8">
    <source>
        <dbReference type="ARBA" id="ARBA00023136"/>
    </source>
</evidence>
<comment type="subcellular location">
    <subcellularLocation>
        <location evidence="1">Membrane</location>
        <topology evidence="1">Multi-pass membrane protein</topology>
    </subcellularLocation>
</comment>
<keyword evidence="8 10" id="KW-0472">Membrane</keyword>
<keyword evidence="7 10" id="KW-1133">Transmembrane helix</keyword>
<evidence type="ECO:0000256" key="2">
    <source>
        <dbReference type="ARBA" id="ARBA00007577"/>
    </source>
</evidence>
<dbReference type="PANTHER" id="PTHR43394:SF27">
    <property type="entry name" value="ATP-DEPENDENT TRANSLOCASE ABCB1-LIKE"/>
    <property type="match status" value="1"/>
</dbReference>
<feature type="region of interest" description="Disordered" evidence="9">
    <location>
        <begin position="1246"/>
        <end position="1305"/>
    </location>
</feature>
<evidence type="ECO:0000256" key="7">
    <source>
        <dbReference type="ARBA" id="ARBA00022989"/>
    </source>
</evidence>
<feature type="compositionally biased region" description="Low complexity" evidence="9">
    <location>
        <begin position="1"/>
        <end position="16"/>
    </location>
</feature>
<dbReference type="InterPro" id="IPR039421">
    <property type="entry name" value="Type_1_exporter"/>
</dbReference>
<feature type="domain" description="Helicase ATP-binding" evidence="13">
    <location>
        <begin position="256"/>
        <end position="443"/>
    </location>
</feature>
<evidence type="ECO:0000256" key="5">
    <source>
        <dbReference type="ARBA" id="ARBA00022801"/>
    </source>
</evidence>
<keyword evidence="6" id="KW-0067">ATP-binding</keyword>
<keyword evidence="4" id="KW-0547">Nucleotide-binding</keyword>
<dbReference type="InterPro" id="IPR049730">
    <property type="entry name" value="SNF2/RAD54-like_C"/>
</dbReference>
<dbReference type="CDD" id="cd18008">
    <property type="entry name" value="DEXDc_SHPRH-like"/>
    <property type="match status" value="1"/>
</dbReference>
<protein>
    <submittedName>
        <fullName evidence="15">ABC-type xenobiotic transporter</fullName>
    </submittedName>
</protein>
<feature type="compositionally biased region" description="Basic and acidic residues" evidence="9">
    <location>
        <begin position="1587"/>
        <end position="1608"/>
    </location>
</feature>
<dbReference type="InterPro" id="IPR011527">
    <property type="entry name" value="ABC1_TM_dom"/>
</dbReference>
<organism evidence="15 16">
    <name type="scientific">Malassezia brasiliensis</name>
    <dbReference type="NCBI Taxonomy" id="1821822"/>
    <lineage>
        <taxon>Eukaryota</taxon>
        <taxon>Fungi</taxon>
        <taxon>Dikarya</taxon>
        <taxon>Basidiomycota</taxon>
        <taxon>Ustilaginomycotina</taxon>
        <taxon>Malasseziomycetes</taxon>
        <taxon>Malasseziales</taxon>
        <taxon>Malasseziaceae</taxon>
        <taxon>Malassezia</taxon>
    </lineage>
</organism>
<feature type="domain" description="ABC transmembrane type-1" evidence="12">
    <location>
        <begin position="1636"/>
        <end position="1922"/>
    </location>
</feature>
<dbReference type="InterPro" id="IPR014001">
    <property type="entry name" value="Helicase_ATP-bd"/>
</dbReference>
<dbReference type="Gene3D" id="3.40.50.300">
    <property type="entry name" value="P-loop containing nucleotide triphosphate hydrolases"/>
    <property type="match status" value="3"/>
</dbReference>
<dbReference type="GO" id="GO:0015421">
    <property type="term" value="F:ABC-type oligopeptide transporter activity"/>
    <property type="evidence" value="ECO:0007669"/>
    <property type="project" value="TreeGrafter"/>
</dbReference>
<feature type="transmembrane region" description="Helical" evidence="10">
    <location>
        <begin position="1893"/>
        <end position="1914"/>
    </location>
</feature>
<dbReference type="CDD" id="cd18577">
    <property type="entry name" value="ABC_6TM_Pgp_ABCB1_D1_like"/>
    <property type="match status" value="1"/>
</dbReference>
<evidence type="ECO:0000256" key="1">
    <source>
        <dbReference type="ARBA" id="ARBA00004141"/>
    </source>
</evidence>
<feature type="transmembrane region" description="Helical" evidence="10">
    <location>
        <begin position="1131"/>
        <end position="1149"/>
    </location>
</feature>
<dbReference type="PROSITE" id="PS51194">
    <property type="entry name" value="HELICASE_CTER"/>
    <property type="match status" value="1"/>
</dbReference>
<name>A0AAF0DQA6_9BASI</name>
<evidence type="ECO:0000256" key="9">
    <source>
        <dbReference type="SAM" id="MobiDB-lite"/>
    </source>
</evidence>
<dbReference type="Pfam" id="PF00176">
    <property type="entry name" value="SNF2-rel_dom"/>
    <property type="match status" value="1"/>
</dbReference>
<dbReference type="InterPro" id="IPR001650">
    <property type="entry name" value="Helicase_C-like"/>
</dbReference>
<dbReference type="Gene3D" id="1.20.1560.10">
    <property type="entry name" value="ABC transporter type 1, transmembrane domain"/>
    <property type="match status" value="2"/>
</dbReference>
<keyword evidence="16" id="KW-1185">Reference proteome</keyword>
<evidence type="ECO:0000259" key="11">
    <source>
        <dbReference type="PROSITE" id="PS50893"/>
    </source>
</evidence>
<dbReference type="GO" id="GO:0016887">
    <property type="term" value="F:ATP hydrolysis activity"/>
    <property type="evidence" value="ECO:0007669"/>
    <property type="project" value="InterPro"/>
</dbReference>
<dbReference type="SUPFAM" id="SSF52540">
    <property type="entry name" value="P-loop containing nucleoside triphosphate hydrolases"/>
    <property type="match status" value="5"/>
</dbReference>
<feature type="transmembrane region" description="Helical" evidence="10">
    <location>
        <begin position="1678"/>
        <end position="1700"/>
    </location>
</feature>
<feature type="domain" description="ABC transporter" evidence="11">
    <location>
        <begin position="1197"/>
        <end position="1506"/>
    </location>
</feature>
<evidence type="ECO:0000259" key="12">
    <source>
        <dbReference type="PROSITE" id="PS50929"/>
    </source>
</evidence>
<dbReference type="PROSITE" id="PS00211">
    <property type="entry name" value="ABC_TRANSPORTER_1"/>
    <property type="match status" value="2"/>
</dbReference>
<dbReference type="Pfam" id="PF00271">
    <property type="entry name" value="Helicase_C"/>
    <property type="match status" value="1"/>
</dbReference>
<dbReference type="CDD" id="cd18578">
    <property type="entry name" value="ABC_6TM_Pgp_ABCB1_D2_like"/>
    <property type="match status" value="1"/>
</dbReference>
<feature type="transmembrane region" description="Helical" evidence="10">
    <location>
        <begin position="1855"/>
        <end position="1881"/>
    </location>
</feature>
<gene>
    <name evidence="15" type="ORF">MBRA1_000047</name>
</gene>
<dbReference type="PROSITE" id="PS50893">
    <property type="entry name" value="ABC_TRANSPORTER_2"/>
    <property type="match status" value="2"/>
</dbReference>
<dbReference type="GO" id="GO:0005743">
    <property type="term" value="C:mitochondrial inner membrane"/>
    <property type="evidence" value="ECO:0007669"/>
    <property type="project" value="TreeGrafter"/>
</dbReference>
<dbReference type="InterPro" id="IPR000330">
    <property type="entry name" value="SNF2_N"/>
</dbReference>
<comment type="similarity">
    <text evidence="2">Belongs to the ABC transporter superfamily. ABCB family. Multidrug resistance exporter (TC 3.A.1.201) subfamily.</text>
</comment>
<accession>A0AAF0DQA6</accession>
<feature type="region of interest" description="Disordered" evidence="9">
    <location>
        <begin position="326"/>
        <end position="375"/>
    </location>
</feature>
<dbReference type="PANTHER" id="PTHR43394">
    <property type="entry name" value="ATP-DEPENDENT PERMEASE MDL1, MITOCHONDRIAL"/>
    <property type="match status" value="1"/>
</dbReference>
<dbReference type="InterPro" id="IPR003439">
    <property type="entry name" value="ABC_transporter-like_ATP-bd"/>
</dbReference>
<feature type="compositionally biased region" description="Low complexity" evidence="9">
    <location>
        <begin position="349"/>
        <end position="362"/>
    </location>
</feature>
<dbReference type="Gene3D" id="3.40.50.10810">
    <property type="entry name" value="Tandem AAA-ATPase domain"/>
    <property type="match status" value="3"/>
</dbReference>
<dbReference type="Pfam" id="PF00664">
    <property type="entry name" value="ABC_membrane"/>
    <property type="match status" value="2"/>
</dbReference>
<dbReference type="Proteomes" id="UP001216638">
    <property type="component" value="Chromosome 1"/>
</dbReference>
<feature type="compositionally biased region" description="Polar residues" evidence="9">
    <location>
        <begin position="19"/>
        <end position="38"/>
    </location>
</feature>
<proteinExistence type="inferred from homology"/>
<evidence type="ECO:0000256" key="3">
    <source>
        <dbReference type="ARBA" id="ARBA00022692"/>
    </source>
</evidence>
<sequence>MEAMRQRLLAQQLGLASPTPGTQQDRGSPRTPQGTASPSARARPGWRTEPRVRMMPSTPEPPSPWMLGRGPSTPTRGTPQTRTPKRWTPDRALATPPAPGTPLERSNLSAKDREKQLQAMLSSLVTVVEQVDMNKASVPGLLCRLLPHQVQGIEWMQQRECGDIKGGILADDMGLGKVRRQLTQTVQMLALILLHRTLESMQSSEPSDDLAANLAKEGLGKAQAKAKAPPTSGQDDPDGAVFVDEVGNMLAQRRKAVYASGTKTTLIIAPLAVVEQWQREANEKTGHKLQVYVHHGPHRAKSADVLRRADVVITTYATATNDHAQYLADLDQDPPNLGSQARPLKLDSDTSSSDSASSDSDTPLPRRTVRKPRTKAARAPLFQVKWLRVVLDEAHNIKNYRAKSSQACHELSLNAASRWCLTGTPLQNNVLELFSLMHFLRAAPFDDLSHFREKIDEPLKSNIRARSENGMKRLCVILRTIMLRRTKDAEYNGKKLLQLPKRNVDVVMLDFANDEERAFYRKIELRIKDSLSVDAEGKQDMMGMLVMLLRLRQACNHPALITGQVPSAPSAPDAPAVAAADSGMSADDELAELLSGLSVRTQHCERCQVSLPASYPAEAGHVLCAGCRAQAKDEAERGIDWGSRSSSKVDKVIALLDAIRSEARDDKTIVFSQFTSFLDLLGPVLQKHGVEFVRYDGTMSRTAREAALQAIRTRRETRAILISFKAGSTGLNLTCCNRVILCDLWWNPQIEEQAFDRAHRLGQAKDVYIYKLSITDTVEERILQLQEKKRALAKAALDGSTQLSRVNHAMQAYEAPYRAAILDKHRSRLRGFLYLFSFAPPVPSPVRAPLAFVRHPTVLYVLGLLCAIVAGGGLSAIDLLYGYWSHTVKKYQWTDPAYAQSHSNLLAWINVVIGVLVLLTSWGFVTLLPLATHELCQRLREEYFAAAIVQDPGFFDVHGPGEIASRANRDVTQIRAAFGEKLGFFANAVSTLITSMVMAFSRAPTVAGVLLTVLVFAVLVTTTLGALGDMVTSSALDIDSRLSTFVEQVLASVRVVHSFELTHILVTRMHTLYIAPLARFVTRRAAVKGADVSSMYFVINALYSLGFWWGSVQIAKGREQMDGVISCFYNYLSSTFCLAMVIPHLLSLIESGAALRKMRAVIEREPHVDVRSTDGTILGVPAGAPNPAQLPTYEPSFALDHVTFAYPARPCTASLRDVSIVFPPGKVTALVGPSGSGKSTITALLGREYDPETSNVPVPGDEKFGAGDTQGDSQGDTQGEKAAVPREKSPERAASRASQDGDIEQARERVHGSGRVLFGGHDVRELNLRWLRSQIAVVRQNPQLFSGTIAENVAMGLTAVQPDATVADEAVRAKVQDALIKAEAWSFVKKLPQGMDTHLGGGRNVHLSGGQRQRIAIARALVREPQILCLDEATSALDTSTEERIKRMLQREQVARGMTTIIVAHRLSTVQHADQIVTLTHGKVAEVGTHRELMRHTGGVYQRMVMHNRIASGVPLDDEAEPDVPDYTTGVETTTQASSSAWGPPQTGAPTRAAPNVPEGGKHWQPPRLADVSMRGAGVTGASWGASDRRDEARAADDTDSTDEKNEGAEAGAVTQRVPRRGLWHVSQGQHGVFTVGIAFAVALAASFPITGWISGYAIDALGIQNDPGRLRDRSNWWGMWFIVVAGAALVVGFFASFFLELASERMMNTIKVKSLHALLRQEVAFFDRKENASGALSSAVFSHAQSICSATGVVAVQLIMAAGNLLGSVIMSLSMGWALALACVPGLLSLLVASFFNVQLAERYEKAVQSPIDGTAAYIAEIVDAIPTVASLGREQRALRHMERESAVRVPFRWVLATSSACFAYSQFALYGSTGLMLYWGTRLVVTDRMDASSMFAVFEGVFIGVFASVRLATFLPDIARARHAIKAVEGWWARTPQISQDADAGVAWPPSGPRDLVLSHVELRYPQRPDVPALRHLNLTIRENQTVAFCGTSGSGKSSILSLLQRFYDPCRGTITYGGLDLRAIPLPTWRAEMAYVSQDPVLYEGTLRWNLSLGAVNPESVTDAEIEAACREACVWDFAMALPEGLDTMIGLKGSSLSGGQRQRVCIARALLRRPRILLLDEATSALDAESEVLVQQALDNACKGCTTITIAHRLSTIRRADLICVVEDGKIVEMGSHDELLHKHGRYFELVEAQL</sequence>
<dbReference type="CDD" id="cd18793">
    <property type="entry name" value="SF2_C_SNF"/>
    <property type="match status" value="1"/>
</dbReference>
<dbReference type="GO" id="GO:0090374">
    <property type="term" value="P:oligopeptide export from mitochondrion"/>
    <property type="evidence" value="ECO:0007669"/>
    <property type="project" value="TreeGrafter"/>
</dbReference>
<dbReference type="PROSITE" id="PS51192">
    <property type="entry name" value="HELICASE_ATP_BIND_1"/>
    <property type="match status" value="1"/>
</dbReference>
<feature type="transmembrane region" description="Helical" evidence="10">
    <location>
        <begin position="1007"/>
        <end position="1027"/>
    </location>
</feature>
<evidence type="ECO:0000313" key="16">
    <source>
        <dbReference type="Proteomes" id="UP001216638"/>
    </source>
</evidence>
<dbReference type="InterPro" id="IPR017871">
    <property type="entry name" value="ABC_transporter-like_CS"/>
</dbReference>
<evidence type="ECO:0000256" key="6">
    <source>
        <dbReference type="ARBA" id="ARBA00022840"/>
    </source>
</evidence>
<feature type="domain" description="ABC transmembrane type-1" evidence="12">
    <location>
        <begin position="861"/>
        <end position="1150"/>
    </location>
</feature>
<feature type="region of interest" description="Disordered" evidence="9">
    <location>
        <begin position="1513"/>
        <end position="1616"/>
    </location>
</feature>
<feature type="transmembrane region" description="Helical" evidence="10">
    <location>
        <begin position="1633"/>
        <end position="1658"/>
    </location>
</feature>
<feature type="transmembrane region" description="Helical" evidence="10">
    <location>
        <begin position="1778"/>
        <end position="1797"/>
    </location>
</feature>
<dbReference type="FunFam" id="3.40.50.300:FF:000913">
    <property type="entry name" value="ABC multidrug transporter SitT"/>
    <property type="match status" value="1"/>
</dbReference>
<dbReference type="InterPro" id="IPR003593">
    <property type="entry name" value="AAA+_ATPase"/>
</dbReference>
<feature type="domain" description="Helicase C-terminal" evidence="14">
    <location>
        <begin position="651"/>
        <end position="801"/>
    </location>
</feature>
<evidence type="ECO:0000259" key="13">
    <source>
        <dbReference type="PROSITE" id="PS51192"/>
    </source>
</evidence>
<dbReference type="GO" id="GO:0005524">
    <property type="term" value="F:ATP binding"/>
    <property type="evidence" value="ECO:0007669"/>
    <property type="project" value="UniProtKB-KW"/>
</dbReference>
<feature type="compositionally biased region" description="Low complexity" evidence="9">
    <location>
        <begin position="68"/>
        <end position="82"/>
    </location>
</feature>
<dbReference type="InterPro" id="IPR027417">
    <property type="entry name" value="P-loop_NTPase"/>
</dbReference>
<feature type="compositionally biased region" description="Basic and acidic residues" evidence="9">
    <location>
        <begin position="1283"/>
        <end position="1294"/>
    </location>
</feature>
<dbReference type="EMBL" id="CP119951">
    <property type="protein sequence ID" value="WFC93427.1"/>
    <property type="molecule type" value="Genomic_DNA"/>
</dbReference>
<dbReference type="SMART" id="SM00382">
    <property type="entry name" value="AAA"/>
    <property type="match status" value="2"/>
</dbReference>
<evidence type="ECO:0000259" key="14">
    <source>
        <dbReference type="PROSITE" id="PS51194"/>
    </source>
</evidence>
<dbReference type="InterPro" id="IPR038718">
    <property type="entry name" value="SNF2-like_sf"/>
</dbReference>
<feature type="compositionally biased region" description="Polar residues" evidence="9">
    <location>
        <begin position="1530"/>
        <end position="1541"/>
    </location>
</feature>
<dbReference type="Pfam" id="PF00005">
    <property type="entry name" value="ABC_tran"/>
    <property type="match status" value="3"/>
</dbReference>
<dbReference type="SMART" id="SM00487">
    <property type="entry name" value="DEXDc"/>
    <property type="match status" value="1"/>
</dbReference>
<feature type="transmembrane region" description="Helical" evidence="10">
    <location>
        <begin position="1093"/>
        <end position="1111"/>
    </location>
</feature>
<evidence type="ECO:0000313" key="15">
    <source>
        <dbReference type="EMBL" id="WFC93427.1"/>
    </source>
</evidence>
<dbReference type="SMART" id="SM00490">
    <property type="entry name" value="HELICc"/>
    <property type="match status" value="1"/>
</dbReference>
<evidence type="ECO:0000256" key="10">
    <source>
        <dbReference type="SAM" id="Phobius"/>
    </source>
</evidence>
<feature type="transmembrane region" description="Helical" evidence="10">
    <location>
        <begin position="858"/>
        <end position="884"/>
    </location>
</feature>
<feature type="transmembrane region" description="Helical" evidence="10">
    <location>
        <begin position="905"/>
        <end position="925"/>
    </location>
</feature>